<evidence type="ECO:0000256" key="1">
    <source>
        <dbReference type="SAM" id="Coils"/>
    </source>
</evidence>
<protein>
    <submittedName>
        <fullName evidence="2">Uncharacterized protein</fullName>
    </submittedName>
</protein>
<comment type="caution">
    <text evidence="2">The sequence shown here is derived from an EMBL/GenBank/DDBJ whole genome shotgun (WGS) entry which is preliminary data.</text>
</comment>
<keyword evidence="1" id="KW-0175">Coiled coil</keyword>
<proteinExistence type="predicted"/>
<reference evidence="2 3" key="1">
    <citation type="submission" date="2019-06" db="EMBL/GenBank/DDBJ databases">
        <title>Vibrio cholerae phylogeny based on whole-genome sequencing reveals genetic diversity and population strucutre.</title>
        <authorList>
            <person name="Zhiqiu Y."/>
            <person name="Bin L."/>
            <person name="Lingyan J."/>
        </authorList>
    </citation>
    <scope>NUCLEOTIDE SEQUENCE [LARGE SCALE GENOMIC DNA]</scope>
    <source>
        <strain evidence="2 3">N2814</strain>
    </source>
</reference>
<dbReference type="EMBL" id="VSIJ01000005">
    <property type="protein sequence ID" value="TXX67433.1"/>
    <property type="molecule type" value="Genomic_DNA"/>
</dbReference>
<dbReference type="AlphaFoldDB" id="A0ABD7SRK3"/>
<sequence length="410" mass="46473">MNNNTITGIVANASVAKKQVRNLADLISDQELKHTALVAFYALEKLVSDLKDLNFPNESEEALSENKQLTEQLSSLSKDLLTYKLEVSTLKGSNSDLTTKLANLKNEHSALGELHLKLNDDYSAQTDEIKRLRIAVDTKEKQLIVLNAKEAELSKQLNLEISRLNLEIKRVNEHSQKELLSAKEKSATRLKVEQEKVQALNAKLHRAEAEIAELSRDLTKMNGAAVGKPFQGKTRGVQFFIHEYKSPMTIHIQKSSRTRQLENANWHFQVMRNNGVSISVGTSQWLYPILPECNDMKDEWNSDISKALHEFMMANAKVSHPKEYKRVLAAKKLPITTSPLFTDEEKKALQKAKLITLFDSISLTYTAFSYHLQANNKKLTDEQCLEIRRKIETIADTIETERAEKSEQSA</sequence>
<accession>A0ABD7SRK3</accession>
<organism evidence="2 3">
    <name type="scientific">Vibrio cholerae</name>
    <dbReference type="NCBI Taxonomy" id="666"/>
    <lineage>
        <taxon>Bacteria</taxon>
        <taxon>Pseudomonadati</taxon>
        <taxon>Pseudomonadota</taxon>
        <taxon>Gammaproteobacteria</taxon>
        <taxon>Vibrionales</taxon>
        <taxon>Vibrionaceae</taxon>
        <taxon>Vibrio</taxon>
    </lineage>
</organism>
<name>A0ABD7SRK3_VIBCL</name>
<feature type="coiled-coil region" evidence="1">
    <location>
        <begin position="59"/>
        <end position="224"/>
    </location>
</feature>
<evidence type="ECO:0000313" key="2">
    <source>
        <dbReference type="EMBL" id="TXX67433.1"/>
    </source>
</evidence>
<dbReference type="RefSeq" id="WP_148521577.1">
    <property type="nucleotide sequence ID" value="NZ_VSIJ01000005.1"/>
</dbReference>
<evidence type="ECO:0000313" key="3">
    <source>
        <dbReference type="Proteomes" id="UP000323819"/>
    </source>
</evidence>
<dbReference type="Proteomes" id="UP000323819">
    <property type="component" value="Unassembled WGS sequence"/>
</dbReference>
<gene>
    <name evidence="2" type="ORF">FXF03_02305</name>
</gene>